<dbReference type="PANTHER" id="PTHR34655:SF2">
    <property type="entry name" value="PEROXIREDOXIN FAMILY PROTEIN"/>
    <property type="match status" value="1"/>
</dbReference>
<dbReference type="RefSeq" id="WP_317065256.1">
    <property type="nucleotide sequence ID" value="NZ_WBKO01000002.1"/>
</dbReference>
<dbReference type="EMBL" id="WBKO01000002">
    <property type="protein sequence ID" value="MDV2482192.1"/>
    <property type="molecule type" value="Genomic_DNA"/>
</dbReference>
<dbReference type="PANTHER" id="PTHR34655">
    <property type="entry name" value="CONSERVED WITHIN P. AEROPHILUM"/>
    <property type="match status" value="1"/>
</dbReference>
<keyword evidence="3" id="KW-1185">Reference proteome</keyword>
<dbReference type="Pfam" id="PF02635">
    <property type="entry name" value="DsrE"/>
    <property type="match status" value="1"/>
</dbReference>
<dbReference type="PROSITE" id="PS01148">
    <property type="entry name" value="UPF0033"/>
    <property type="match status" value="1"/>
</dbReference>
<evidence type="ECO:0000313" key="2">
    <source>
        <dbReference type="EMBL" id="MDV2482192.1"/>
    </source>
</evidence>
<reference evidence="2 3" key="1">
    <citation type="submission" date="2019-10" db="EMBL/GenBank/DDBJ databases">
        <title>Isolation and characterization of Methanoculleus sp. Wushi-C6 from a hot spring well.</title>
        <authorList>
            <person name="Chen S.-C."/>
            <person name="Lan Z.-H."/>
            <person name="You Y.-T."/>
            <person name="Lai M.-C."/>
        </authorList>
    </citation>
    <scope>NUCLEOTIDE SEQUENCE [LARGE SCALE GENOMIC DNA]</scope>
    <source>
        <strain evidence="2 3">Wushi-C6</strain>
    </source>
</reference>
<dbReference type="Gene3D" id="3.30.110.40">
    <property type="entry name" value="TusA-like domain"/>
    <property type="match status" value="1"/>
</dbReference>
<sequence>MARRIPAYGIRAPNSCILAENVLRNAAEPDEELRFVLSPGAEEGMDAVAEKFGYTLEVGRSGDAVEARMVPNGRTMQEVDVTGDTCPGPAITVGNLLSSLPVGERLKVNCKNRSSLDDIARAVKSTGSRVVGEGTNGERHYLIAEKAERPAEGVVVANRDAVVIVQSNGIGNAERAYATFLFSKVALSMGKKVIVFLLMDGASIAKRGATMGVKHPAFERLDRLMDEAIGAGAAIYVCEISAQFRGIGESDLVPGVKIAGAATYLDLVSNPAHAVVNF</sequence>
<protein>
    <submittedName>
        <fullName evidence="2">Sulfur reduction protein DsrE</fullName>
    </submittedName>
</protein>
<dbReference type="SUPFAM" id="SSF64307">
    <property type="entry name" value="SirA-like"/>
    <property type="match status" value="1"/>
</dbReference>
<evidence type="ECO:0000259" key="1">
    <source>
        <dbReference type="PROSITE" id="PS01148"/>
    </source>
</evidence>
<evidence type="ECO:0000313" key="3">
    <source>
        <dbReference type="Proteomes" id="UP001281203"/>
    </source>
</evidence>
<proteinExistence type="predicted"/>
<feature type="domain" description="UPF0033" evidence="1">
    <location>
        <begin position="79"/>
        <end position="103"/>
    </location>
</feature>
<gene>
    <name evidence="2" type="ORF">F8E02_09315</name>
</gene>
<dbReference type="Proteomes" id="UP001281203">
    <property type="component" value="Unassembled WGS sequence"/>
</dbReference>
<dbReference type="InterPro" id="IPR036868">
    <property type="entry name" value="TusA-like_sf"/>
</dbReference>
<dbReference type="InterPro" id="IPR001455">
    <property type="entry name" value="TusA-like"/>
</dbReference>
<organism evidence="2 3">
    <name type="scientific">Methanoculleus caldifontis</name>
    <dbReference type="NCBI Taxonomy" id="2651577"/>
    <lineage>
        <taxon>Archaea</taxon>
        <taxon>Methanobacteriati</taxon>
        <taxon>Methanobacteriota</taxon>
        <taxon>Stenosarchaea group</taxon>
        <taxon>Methanomicrobia</taxon>
        <taxon>Methanomicrobiales</taxon>
        <taxon>Methanomicrobiaceae</taxon>
        <taxon>Methanoculleus</taxon>
    </lineage>
</organism>
<dbReference type="SUPFAM" id="SSF75169">
    <property type="entry name" value="DsrEFH-like"/>
    <property type="match status" value="1"/>
</dbReference>
<dbReference type="InterPro" id="IPR027396">
    <property type="entry name" value="DsrEFH-like"/>
</dbReference>
<dbReference type="Gene3D" id="3.40.1260.10">
    <property type="entry name" value="DsrEFH-like"/>
    <property type="match status" value="1"/>
</dbReference>
<dbReference type="Pfam" id="PF01206">
    <property type="entry name" value="TusA"/>
    <property type="match status" value="1"/>
</dbReference>
<dbReference type="InterPro" id="IPR003787">
    <property type="entry name" value="Sulphur_relay_DsrE/F-like"/>
</dbReference>
<accession>A0ABU3X3L8</accession>
<comment type="caution">
    <text evidence="2">The sequence shown here is derived from an EMBL/GenBank/DDBJ whole genome shotgun (WGS) entry which is preliminary data.</text>
</comment>
<name>A0ABU3X3L8_9EURY</name>